<accession>A0A3B0UJE2</accession>
<protein>
    <recommendedName>
        <fullName evidence="2">Transglutaminase-like domain-containing protein</fullName>
    </recommendedName>
</protein>
<dbReference type="PROSITE" id="PS51257">
    <property type="entry name" value="PROKAR_LIPOPROTEIN"/>
    <property type="match status" value="1"/>
</dbReference>
<name>A0A3B0UJE2_9ZZZZ</name>
<sequence length="367" mass="41657">MKGILIIALISIMMAGCGKRQYFTVDVDNPKFIPNTVFTGSEDLTSPKFKHLREKYQLDTIFHGETNEFKRILLLRHWIKSKIKIDDFGDPYPGGGYVEGILDAALEGQGYHCGHFMKVQNAIMNAYGYVTRTLGAGPGVKGGPDGHHGIDEIWLNDYNKWFLSDAKYDHHFEKNGIPLSALEIRDEYLKNKAADIVKVKGPGRIPTDVDPETGTNKERSAQTYTWVEFHGHNDLFTVFPNHKDLLIMYDDDFFKNNTWIWGGKPHWAYAKPEFMKKVEDRDAIEWTPNTIASKVTIDGDKATIELVSDTPNLKEYQMKKLPSGAWAKVGNKVEVSLKDKKYDLVFRTMNLAGVTGPEHKIIIDSKN</sequence>
<evidence type="ECO:0008006" key="2">
    <source>
        <dbReference type="Google" id="ProtNLM"/>
    </source>
</evidence>
<gene>
    <name evidence="1" type="ORF">MNBD_BACTEROID01-2279</name>
</gene>
<reference evidence="1" key="1">
    <citation type="submission" date="2018-06" db="EMBL/GenBank/DDBJ databases">
        <authorList>
            <person name="Zhirakovskaya E."/>
        </authorList>
    </citation>
    <scope>NUCLEOTIDE SEQUENCE</scope>
</reference>
<evidence type="ECO:0000313" key="1">
    <source>
        <dbReference type="EMBL" id="VAW19676.1"/>
    </source>
</evidence>
<dbReference type="AlphaFoldDB" id="A0A3B0UJE2"/>
<dbReference type="EMBL" id="UOEP01000103">
    <property type="protein sequence ID" value="VAW19676.1"/>
    <property type="molecule type" value="Genomic_DNA"/>
</dbReference>
<proteinExistence type="predicted"/>
<organism evidence="1">
    <name type="scientific">hydrothermal vent metagenome</name>
    <dbReference type="NCBI Taxonomy" id="652676"/>
    <lineage>
        <taxon>unclassified sequences</taxon>
        <taxon>metagenomes</taxon>
        <taxon>ecological metagenomes</taxon>
    </lineage>
</organism>